<evidence type="ECO:0000256" key="8">
    <source>
        <dbReference type="ARBA" id="ARBA00036243"/>
    </source>
</evidence>
<dbReference type="RefSeq" id="WP_093311531.1">
    <property type="nucleotide sequence ID" value="NZ_FNYH01000012.1"/>
</dbReference>
<evidence type="ECO:0000256" key="4">
    <source>
        <dbReference type="ARBA" id="ARBA00022496"/>
    </source>
</evidence>
<comment type="catalytic activity">
    <reaction evidence="9">
        <text>4 Fe(2+) + O2 + 4 H(+) = 4 Fe(3+) + 2 H2O</text>
        <dbReference type="Rhea" id="RHEA:11148"/>
        <dbReference type="ChEBI" id="CHEBI:15377"/>
        <dbReference type="ChEBI" id="CHEBI:15378"/>
        <dbReference type="ChEBI" id="CHEBI:15379"/>
        <dbReference type="ChEBI" id="CHEBI:29033"/>
        <dbReference type="ChEBI" id="CHEBI:29034"/>
        <dbReference type="EC" id="1.16.3.1"/>
    </reaction>
</comment>
<evidence type="ECO:0000256" key="11">
    <source>
        <dbReference type="RuleBase" id="RU000623"/>
    </source>
</evidence>
<dbReference type="CDD" id="cd00907">
    <property type="entry name" value="Bacterioferritin"/>
    <property type="match status" value="1"/>
</dbReference>
<dbReference type="InterPro" id="IPR002024">
    <property type="entry name" value="Bacterioferritin"/>
</dbReference>
<proteinExistence type="inferred from homology"/>
<dbReference type="EMBL" id="FNYH01000012">
    <property type="protein sequence ID" value="SEI83680.1"/>
    <property type="molecule type" value="Genomic_DNA"/>
</dbReference>
<protein>
    <recommendedName>
        <fullName evidence="9 11">Bacterioferritin</fullName>
        <ecNumber evidence="9">1.16.3.1</ecNumber>
    </recommendedName>
</protein>
<comment type="function">
    <text evidence="9">Iron-storage protein, whose ferroxidase center binds Fe(2+), oxidizes it using dioxygen to Fe(3+), and participates in the subsequent Fe(3+) oxide mineral core formation within the central cavity of the BFR protein shell.</text>
</comment>
<keyword evidence="3" id="KW-0813">Transport</keyword>
<keyword evidence="5" id="KW-0560">Oxidoreductase</keyword>
<reference evidence="14" key="1">
    <citation type="submission" date="2016-10" db="EMBL/GenBank/DDBJ databases">
        <authorList>
            <person name="Varghese N."/>
            <person name="Submissions S."/>
        </authorList>
    </citation>
    <scope>NUCLEOTIDE SEQUENCE [LARGE SCALE GENOMIC DNA]</scope>
    <source>
        <strain evidence="14">DSM 7165</strain>
    </source>
</reference>
<evidence type="ECO:0000256" key="3">
    <source>
        <dbReference type="ARBA" id="ARBA00022448"/>
    </source>
</evidence>
<dbReference type="GO" id="GO:0004322">
    <property type="term" value="F:ferroxidase activity"/>
    <property type="evidence" value="ECO:0007669"/>
    <property type="project" value="UniProtKB-EC"/>
</dbReference>
<dbReference type="AlphaFoldDB" id="A0A1H6U5P5"/>
<comment type="catalytic activity">
    <reaction evidence="8">
        <text>Fe(2+)(in) = Fe(2+)(out)</text>
        <dbReference type="Rhea" id="RHEA:28486"/>
        <dbReference type="ChEBI" id="CHEBI:29033"/>
    </reaction>
</comment>
<dbReference type="Pfam" id="PF00210">
    <property type="entry name" value="Ferritin"/>
    <property type="match status" value="1"/>
</dbReference>
<dbReference type="Gene3D" id="1.20.1260.10">
    <property type="match status" value="1"/>
</dbReference>
<dbReference type="OrthoDB" id="9800505at2"/>
<sequence>MQGHPEVIQQLQSLLEGELTSIDQYFIHSRYYEDMGLNALYERLNHEMDEEKDHADRIIKRMLFLEAKPDLSKARQLNPGETVAEMLANDLQLEYQVAAALRTAIACCETHQDYQTRDMLLGLLADTEEDHLYWLEKQLRLIKLIGEANYLQSQM</sequence>
<evidence type="ECO:0000256" key="10">
    <source>
        <dbReference type="PIRSR" id="PIRSR002560-1"/>
    </source>
</evidence>
<dbReference type="GO" id="GO:0005829">
    <property type="term" value="C:cytosol"/>
    <property type="evidence" value="ECO:0007669"/>
    <property type="project" value="TreeGrafter"/>
</dbReference>
<dbReference type="GO" id="GO:0008199">
    <property type="term" value="F:ferric iron binding"/>
    <property type="evidence" value="ECO:0007669"/>
    <property type="project" value="InterPro"/>
</dbReference>
<dbReference type="GO" id="GO:0006826">
    <property type="term" value="P:iron ion transport"/>
    <property type="evidence" value="ECO:0007669"/>
    <property type="project" value="UniProtKB-KW"/>
</dbReference>
<keyword evidence="2 9" id="KW-0409">Iron storage</keyword>
<feature type="binding site" evidence="10">
    <location>
        <position position="54"/>
    </location>
    <ligand>
        <name>Fe cation</name>
        <dbReference type="ChEBI" id="CHEBI:24875"/>
        <label>1</label>
    </ligand>
</feature>
<evidence type="ECO:0000259" key="12">
    <source>
        <dbReference type="PROSITE" id="PS50905"/>
    </source>
</evidence>
<feature type="binding site" evidence="10">
    <location>
        <position position="94"/>
    </location>
    <ligand>
        <name>Fe cation</name>
        <dbReference type="ChEBI" id="CHEBI:24875"/>
        <label>2</label>
    </ligand>
</feature>
<evidence type="ECO:0000313" key="14">
    <source>
        <dbReference type="Proteomes" id="UP000242999"/>
    </source>
</evidence>
<evidence type="ECO:0000256" key="9">
    <source>
        <dbReference type="PIRNR" id="PIRNR002560"/>
    </source>
</evidence>
<dbReference type="EC" id="1.16.3.1" evidence="9"/>
<name>A0A1H6U5P5_9GAMM</name>
<comment type="similarity">
    <text evidence="1 9 11">Belongs to the bacterioferritin family.</text>
</comment>
<keyword evidence="11" id="KW-0349">Heme</keyword>
<accession>A0A1H6U5P5</accession>
<feature type="binding site" evidence="10">
    <location>
        <position position="51"/>
    </location>
    <ligand>
        <name>Fe cation</name>
        <dbReference type="ChEBI" id="CHEBI:24875"/>
        <label>2</label>
    </ligand>
</feature>
<dbReference type="InterPro" id="IPR012347">
    <property type="entry name" value="Ferritin-like"/>
</dbReference>
<dbReference type="PROSITE" id="PS50905">
    <property type="entry name" value="FERRITIN_LIKE"/>
    <property type="match status" value="1"/>
</dbReference>
<dbReference type="GO" id="GO:0020037">
    <property type="term" value="F:heme binding"/>
    <property type="evidence" value="ECO:0007669"/>
    <property type="project" value="TreeGrafter"/>
</dbReference>
<keyword evidence="9 10" id="KW-0479">Metal-binding</keyword>
<dbReference type="InterPro" id="IPR009040">
    <property type="entry name" value="Ferritin-like_diiron"/>
</dbReference>
<dbReference type="PROSITE" id="PS00549">
    <property type="entry name" value="BACTERIOFERRITIN"/>
    <property type="match status" value="1"/>
</dbReference>
<dbReference type="NCBIfam" id="TIGR00754">
    <property type="entry name" value="bfr"/>
    <property type="match status" value="1"/>
</dbReference>
<dbReference type="PANTHER" id="PTHR30295">
    <property type="entry name" value="BACTERIOFERRITIN"/>
    <property type="match status" value="1"/>
</dbReference>
<feature type="binding site" evidence="10">
    <location>
        <position position="18"/>
    </location>
    <ligand>
        <name>Fe cation</name>
        <dbReference type="ChEBI" id="CHEBI:24875"/>
        <label>1</label>
    </ligand>
</feature>
<evidence type="ECO:0000313" key="13">
    <source>
        <dbReference type="EMBL" id="SEI83680.1"/>
    </source>
</evidence>
<feature type="binding site" evidence="10">
    <location>
        <position position="51"/>
    </location>
    <ligand>
        <name>Fe cation</name>
        <dbReference type="ChEBI" id="CHEBI:24875"/>
        <label>1</label>
    </ligand>
</feature>
<evidence type="ECO:0000256" key="1">
    <source>
        <dbReference type="ARBA" id="ARBA00008093"/>
    </source>
</evidence>
<dbReference type="PRINTS" id="PR00601">
    <property type="entry name" value="BACFERRITIN"/>
</dbReference>
<evidence type="ECO:0000256" key="5">
    <source>
        <dbReference type="ARBA" id="ARBA00023002"/>
    </source>
</evidence>
<keyword evidence="14" id="KW-1185">Reference proteome</keyword>
<evidence type="ECO:0000256" key="2">
    <source>
        <dbReference type="ARBA" id="ARBA00022434"/>
    </source>
</evidence>
<dbReference type="SUPFAM" id="SSF47240">
    <property type="entry name" value="Ferritin-like"/>
    <property type="match status" value="1"/>
</dbReference>
<evidence type="ECO:0000256" key="6">
    <source>
        <dbReference type="ARBA" id="ARBA00023004"/>
    </source>
</evidence>
<feature type="binding site" evidence="10">
    <location>
        <position position="131"/>
    </location>
    <ligand>
        <name>Fe cation</name>
        <dbReference type="ChEBI" id="CHEBI:24875"/>
        <label>2</label>
    </ligand>
</feature>
<dbReference type="GO" id="GO:0006879">
    <property type="term" value="P:intracellular iron ion homeostasis"/>
    <property type="evidence" value="ECO:0007669"/>
    <property type="project" value="UniProtKB-KW"/>
</dbReference>
<dbReference type="PIRSF" id="PIRSF002560">
    <property type="entry name" value="Bacterioferritin"/>
    <property type="match status" value="1"/>
</dbReference>
<feature type="binding site" evidence="10">
    <location>
        <position position="128"/>
    </location>
    <ligand>
        <name>Fe cation</name>
        <dbReference type="ChEBI" id="CHEBI:24875"/>
        <label>1</label>
    </ligand>
</feature>
<gene>
    <name evidence="13" type="ORF">SAMN05421831_11227</name>
</gene>
<feature type="binding site" evidence="10">
    <location>
        <position position="128"/>
    </location>
    <ligand>
        <name>Fe cation</name>
        <dbReference type="ChEBI" id="CHEBI:24875"/>
        <label>2</label>
    </ligand>
</feature>
<feature type="binding site" evidence="10">
    <location>
        <position position="50"/>
    </location>
    <ligand>
        <name>Fe cation</name>
        <dbReference type="ChEBI" id="CHEBI:24875"/>
        <label>3</label>
    </ligand>
</feature>
<dbReference type="InterPro" id="IPR009078">
    <property type="entry name" value="Ferritin-like_SF"/>
</dbReference>
<dbReference type="Proteomes" id="UP000242999">
    <property type="component" value="Unassembled WGS sequence"/>
</dbReference>
<evidence type="ECO:0000256" key="7">
    <source>
        <dbReference type="ARBA" id="ARBA00023065"/>
    </source>
</evidence>
<keyword evidence="6 9" id="KW-0408">Iron</keyword>
<feature type="domain" description="Ferritin-like diiron" evidence="12">
    <location>
        <begin position="1"/>
        <end position="146"/>
    </location>
</feature>
<feature type="binding site" evidence="10">
    <location>
        <position position="46"/>
    </location>
    <ligand>
        <name>Fe cation</name>
        <dbReference type="ChEBI" id="CHEBI:24875"/>
        <label>3</label>
    </ligand>
</feature>
<organism evidence="13 14">
    <name type="scientific">Allopseudospirillum japonicum</name>
    <dbReference type="NCBI Taxonomy" id="64971"/>
    <lineage>
        <taxon>Bacteria</taxon>
        <taxon>Pseudomonadati</taxon>
        <taxon>Pseudomonadota</taxon>
        <taxon>Gammaproteobacteria</taxon>
        <taxon>Oceanospirillales</taxon>
        <taxon>Oceanospirillaceae</taxon>
        <taxon>Allopseudospirillum</taxon>
    </lineage>
</organism>
<dbReference type="STRING" id="64971.SAMN05421831_11227"/>
<dbReference type="InterPro" id="IPR008331">
    <property type="entry name" value="Ferritin_DPS_dom"/>
</dbReference>
<keyword evidence="4" id="KW-0410">Iron transport</keyword>
<dbReference type="PANTHER" id="PTHR30295:SF9">
    <property type="entry name" value="BACTERIOFERRITIN"/>
    <property type="match status" value="1"/>
</dbReference>
<keyword evidence="7" id="KW-0406">Ion transport</keyword>